<organism evidence="2 3">
    <name type="scientific">Nonomuraea pusilla</name>
    <dbReference type="NCBI Taxonomy" id="46177"/>
    <lineage>
        <taxon>Bacteria</taxon>
        <taxon>Bacillati</taxon>
        <taxon>Actinomycetota</taxon>
        <taxon>Actinomycetes</taxon>
        <taxon>Streptosporangiales</taxon>
        <taxon>Streptosporangiaceae</taxon>
        <taxon>Nonomuraea</taxon>
    </lineage>
</organism>
<evidence type="ECO:0000313" key="3">
    <source>
        <dbReference type="Proteomes" id="UP000198953"/>
    </source>
</evidence>
<keyword evidence="3" id="KW-1185">Reference proteome</keyword>
<name>A0A1H7XKR9_9ACTN</name>
<dbReference type="InterPro" id="IPR029058">
    <property type="entry name" value="AB_hydrolase_fold"/>
</dbReference>
<dbReference type="Gene3D" id="3.40.50.1820">
    <property type="entry name" value="alpha/beta hydrolase"/>
    <property type="match status" value="1"/>
</dbReference>
<reference evidence="2 3" key="1">
    <citation type="submission" date="2016-10" db="EMBL/GenBank/DDBJ databases">
        <authorList>
            <person name="de Groot N.N."/>
        </authorList>
    </citation>
    <scope>NUCLEOTIDE SEQUENCE [LARGE SCALE GENOMIC DNA]</scope>
    <source>
        <strain evidence="2 3">DSM 43357</strain>
    </source>
</reference>
<dbReference type="GO" id="GO:0003824">
    <property type="term" value="F:catalytic activity"/>
    <property type="evidence" value="ECO:0007669"/>
    <property type="project" value="UniProtKB-ARBA"/>
</dbReference>
<feature type="domain" description="AB hydrolase-1" evidence="1">
    <location>
        <begin position="37"/>
        <end position="277"/>
    </location>
</feature>
<dbReference type="Proteomes" id="UP000198953">
    <property type="component" value="Unassembled WGS sequence"/>
</dbReference>
<dbReference type="InterPro" id="IPR000073">
    <property type="entry name" value="AB_hydrolase_1"/>
</dbReference>
<accession>A0A1H7XKR9</accession>
<dbReference type="AlphaFoldDB" id="A0A1H7XKR9"/>
<proteinExistence type="predicted"/>
<dbReference type="PANTHER" id="PTHR43194:SF2">
    <property type="entry name" value="PEROXISOMAL MEMBRANE PROTEIN LPX1"/>
    <property type="match status" value="1"/>
</dbReference>
<dbReference type="PANTHER" id="PTHR43194">
    <property type="entry name" value="HYDROLASE ALPHA/BETA FOLD FAMILY"/>
    <property type="match status" value="1"/>
</dbReference>
<dbReference type="Pfam" id="PF12697">
    <property type="entry name" value="Abhydrolase_6"/>
    <property type="match status" value="1"/>
</dbReference>
<evidence type="ECO:0000313" key="2">
    <source>
        <dbReference type="EMBL" id="SEM34380.1"/>
    </source>
</evidence>
<dbReference type="OrthoDB" id="4222986at2"/>
<dbReference type="RefSeq" id="WP_091102998.1">
    <property type="nucleotide sequence ID" value="NZ_FOBF01000012.1"/>
</dbReference>
<dbReference type="SUPFAM" id="SSF53474">
    <property type="entry name" value="alpha/beta-Hydrolases"/>
    <property type="match status" value="1"/>
</dbReference>
<protein>
    <submittedName>
        <fullName evidence="2">Pimeloyl-ACP methyl ester carboxylesterase</fullName>
    </submittedName>
</protein>
<gene>
    <name evidence="2" type="ORF">SAMN05660976_04861</name>
</gene>
<dbReference type="STRING" id="46177.SAMN05660976_04861"/>
<dbReference type="EMBL" id="FOBF01000012">
    <property type="protein sequence ID" value="SEM34380.1"/>
    <property type="molecule type" value="Genomic_DNA"/>
</dbReference>
<evidence type="ECO:0000259" key="1">
    <source>
        <dbReference type="Pfam" id="PF12697"/>
    </source>
</evidence>
<dbReference type="InterPro" id="IPR050228">
    <property type="entry name" value="Carboxylesterase_BioH"/>
</dbReference>
<sequence>MSDRPISGGGARLVSRTVTSADGTAVEYLSTGRGPGVIVVPGALAEAADLGGLAALLADAGHEAHVVQRRGRGASGPQGASYGIERECEDVAAVRAATGARMLFGHSYGGLVALRAACGDPRYEAVAVYEPGVSVEGSIPLGWIGRASREVAAGEAFEAFVTFVRGVNPEQSGRLPRFLLKAVLRLAIPKKDLRRNLALMPQAVREHAEVLRMEPHLADYRRIGAPVLLLRGKGQGGDRQVAALARLEREIPRARTVALPRLDHFAPEKKPEEVAAALVPFLATRTPANS</sequence>